<comment type="caution">
    <text evidence="2">The sequence shown here is derived from an EMBL/GenBank/DDBJ whole genome shotgun (WGS) entry which is preliminary data.</text>
</comment>
<evidence type="ECO:0000313" key="3">
    <source>
        <dbReference type="Proteomes" id="UP001194746"/>
    </source>
</evidence>
<feature type="region of interest" description="Disordered" evidence="1">
    <location>
        <begin position="116"/>
        <end position="138"/>
    </location>
</feature>
<dbReference type="AlphaFoldDB" id="A0AAD4CAF2"/>
<reference evidence="2" key="2">
    <citation type="submission" date="2020-02" db="EMBL/GenBank/DDBJ databases">
        <authorList>
            <person name="Gilchrist C.L.M."/>
            <person name="Chooi Y.-H."/>
        </authorList>
    </citation>
    <scope>NUCLEOTIDE SEQUENCE</scope>
    <source>
        <strain evidence="2">MST-FP2251</strain>
    </source>
</reference>
<organism evidence="2 3">
    <name type="scientific">Aspergillus nanangensis</name>
    <dbReference type="NCBI Taxonomy" id="2582783"/>
    <lineage>
        <taxon>Eukaryota</taxon>
        <taxon>Fungi</taxon>
        <taxon>Dikarya</taxon>
        <taxon>Ascomycota</taxon>
        <taxon>Pezizomycotina</taxon>
        <taxon>Eurotiomycetes</taxon>
        <taxon>Eurotiomycetidae</taxon>
        <taxon>Eurotiales</taxon>
        <taxon>Aspergillaceae</taxon>
        <taxon>Aspergillus</taxon>
        <taxon>Aspergillus subgen. Circumdati</taxon>
    </lineage>
</organism>
<evidence type="ECO:0000256" key="1">
    <source>
        <dbReference type="SAM" id="MobiDB-lite"/>
    </source>
</evidence>
<feature type="compositionally biased region" description="Basic and acidic residues" evidence="1">
    <location>
        <begin position="127"/>
        <end position="138"/>
    </location>
</feature>
<accession>A0AAD4CAF2</accession>
<proteinExistence type="predicted"/>
<reference evidence="2" key="1">
    <citation type="journal article" date="2019" name="Beilstein J. Org. Chem.">
        <title>Nanangenines: drimane sesquiterpenoids as the dominant metabolite cohort of a novel Australian fungus, Aspergillus nanangensis.</title>
        <authorList>
            <person name="Lacey H.J."/>
            <person name="Gilchrist C.L.M."/>
            <person name="Crombie A."/>
            <person name="Kalaitzis J.A."/>
            <person name="Vuong D."/>
            <person name="Rutledge P.J."/>
            <person name="Turner P."/>
            <person name="Pitt J.I."/>
            <person name="Lacey E."/>
            <person name="Chooi Y.H."/>
            <person name="Piggott A.M."/>
        </authorList>
    </citation>
    <scope>NUCLEOTIDE SEQUENCE</scope>
    <source>
        <strain evidence="2">MST-FP2251</strain>
    </source>
</reference>
<sequence length="138" mass="15217">MPSTSFLNECRSYDYVLGKNLLLTFISTENANEADPSIAEGTFEAAVNQTFETFGYEKVLRGLNDELSGSSDNVQDPKKGLLGTFGFLHRTMSKESFIDITKKWVIPEIRALQAHASGLQGESSSTSRDETSPHHTPI</sequence>
<dbReference type="Proteomes" id="UP001194746">
    <property type="component" value="Unassembled WGS sequence"/>
</dbReference>
<evidence type="ECO:0000313" key="2">
    <source>
        <dbReference type="EMBL" id="KAF9882811.1"/>
    </source>
</evidence>
<protein>
    <submittedName>
        <fullName evidence="2">Uncharacterized protein</fullName>
    </submittedName>
</protein>
<dbReference type="EMBL" id="VCAU01000213">
    <property type="protein sequence ID" value="KAF9882811.1"/>
    <property type="molecule type" value="Genomic_DNA"/>
</dbReference>
<name>A0AAD4CAF2_ASPNN</name>
<gene>
    <name evidence="2" type="ORF">FE257_005118</name>
</gene>
<keyword evidence="3" id="KW-1185">Reference proteome</keyword>